<gene>
    <name evidence="8" type="primary">rplI</name>
    <name evidence="11" type="ORF">TSYNT_6271</name>
</gene>
<dbReference type="InterPro" id="IPR020070">
    <property type="entry name" value="Ribosomal_bL9_N"/>
</dbReference>
<evidence type="ECO:0000256" key="3">
    <source>
        <dbReference type="ARBA" id="ARBA00022730"/>
    </source>
</evidence>
<accession>A0A0U9HE11</accession>
<proteinExistence type="inferred from homology"/>
<dbReference type="Pfam" id="PF03948">
    <property type="entry name" value="Ribosomal_L9_C"/>
    <property type="match status" value="1"/>
</dbReference>
<feature type="coiled-coil region" evidence="9">
    <location>
        <begin position="37"/>
        <end position="75"/>
    </location>
</feature>
<dbReference type="SUPFAM" id="SSF55658">
    <property type="entry name" value="L9 N-domain-like"/>
    <property type="match status" value="1"/>
</dbReference>
<evidence type="ECO:0000259" key="10">
    <source>
        <dbReference type="PROSITE" id="PS00651"/>
    </source>
</evidence>
<evidence type="ECO:0000256" key="1">
    <source>
        <dbReference type="ARBA" id="ARBA00003058"/>
    </source>
</evidence>
<dbReference type="GO" id="GO:0006412">
    <property type="term" value="P:translation"/>
    <property type="evidence" value="ECO:0007669"/>
    <property type="project" value="UniProtKB-UniRule"/>
</dbReference>
<dbReference type="RefSeq" id="WP_059032132.1">
    <property type="nucleotide sequence ID" value="NZ_BSDN01000003.1"/>
</dbReference>
<dbReference type="Proteomes" id="UP000062160">
    <property type="component" value="Unassembled WGS sequence"/>
</dbReference>
<dbReference type="InterPro" id="IPR009027">
    <property type="entry name" value="Ribosomal_bL9/RNase_H1_N"/>
</dbReference>
<reference evidence="11" key="1">
    <citation type="journal article" date="2016" name="Genome Announc.">
        <title>Draft Genome Sequence of the Syntrophic Lactate-Degrading Bacterium Tepidanaerobacter syntrophicus JLT.</title>
        <authorList>
            <person name="Matsuura N."/>
            <person name="Ohashi A."/>
            <person name="Tourlousse D.M."/>
            <person name="Sekiguchi Y."/>
        </authorList>
    </citation>
    <scope>NUCLEOTIDE SEQUENCE [LARGE SCALE GENOMIC DNA]</scope>
    <source>
        <strain evidence="11">JL</strain>
    </source>
</reference>
<dbReference type="GO" id="GO:1990904">
    <property type="term" value="C:ribonucleoprotein complex"/>
    <property type="evidence" value="ECO:0007669"/>
    <property type="project" value="UniProtKB-KW"/>
</dbReference>
<evidence type="ECO:0000256" key="6">
    <source>
        <dbReference type="ARBA" id="ARBA00023274"/>
    </source>
</evidence>
<dbReference type="NCBIfam" id="TIGR00158">
    <property type="entry name" value="L9"/>
    <property type="match status" value="1"/>
</dbReference>
<keyword evidence="4 8" id="KW-0694">RNA-binding</keyword>
<keyword evidence="3 8" id="KW-0699">rRNA-binding</keyword>
<dbReference type="STRING" id="224999.GCA_001485475_00896"/>
<dbReference type="AlphaFoldDB" id="A0A0U9HE11"/>
<evidence type="ECO:0000256" key="4">
    <source>
        <dbReference type="ARBA" id="ARBA00022884"/>
    </source>
</evidence>
<dbReference type="GO" id="GO:0005840">
    <property type="term" value="C:ribosome"/>
    <property type="evidence" value="ECO:0007669"/>
    <property type="project" value="UniProtKB-KW"/>
</dbReference>
<dbReference type="FunFam" id="3.40.5.10:FF:000002">
    <property type="entry name" value="50S ribosomal protein L9"/>
    <property type="match status" value="1"/>
</dbReference>
<keyword evidence="5 8" id="KW-0689">Ribosomal protein</keyword>
<comment type="function">
    <text evidence="1 8">Binds to the 23S rRNA.</text>
</comment>
<dbReference type="OrthoDB" id="9788336at2"/>
<dbReference type="HAMAP" id="MF_00503">
    <property type="entry name" value="Ribosomal_bL9"/>
    <property type="match status" value="1"/>
</dbReference>
<dbReference type="EMBL" id="DF977000">
    <property type="protein sequence ID" value="GAQ24890.1"/>
    <property type="molecule type" value="Genomic_DNA"/>
</dbReference>
<keyword evidence="9" id="KW-0175">Coiled coil</keyword>
<dbReference type="GO" id="GO:0003735">
    <property type="term" value="F:structural constituent of ribosome"/>
    <property type="evidence" value="ECO:0007669"/>
    <property type="project" value="InterPro"/>
</dbReference>
<keyword evidence="12" id="KW-1185">Reference proteome</keyword>
<evidence type="ECO:0000256" key="5">
    <source>
        <dbReference type="ARBA" id="ARBA00022980"/>
    </source>
</evidence>
<dbReference type="Gene3D" id="3.40.5.10">
    <property type="entry name" value="Ribosomal protein L9, N-terminal domain"/>
    <property type="match status" value="1"/>
</dbReference>
<dbReference type="FunFam" id="3.10.430.100:FF:000002">
    <property type="entry name" value="50S ribosomal protein L9"/>
    <property type="match status" value="1"/>
</dbReference>
<comment type="similarity">
    <text evidence="2 8">Belongs to the bacterial ribosomal protein bL9 family.</text>
</comment>
<dbReference type="InterPro" id="IPR036791">
    <property type="entry name" value="Ribosomal_bL9_C_sf"/>
</dbReference>
<sequence>MKVILLEDVKSLGKRGDMVNVADGYARNYLFPRNLAIEATEGSVKQLEQEKAAMEKKKQKEIETAKKIAEKLSNMTVTIKVKSGENGKLFGSVTSKDVADALKTQCKINIDKRKIELDEPIKSLGNYAVEVKLAPEVQTKLTVKIVEG</sequence>
<evidence type="ECO:0000313" key="11">
    <source>
        <dbReference type="EMBL" id="GAQ24890.1"/>
    </source>
</evidence>
<organism evidence="11">
    <name type="scientific">Tepidanaerobacter syntrophicus</name>
    <dbReference type="NCBI Taxonomy" id="224999"/>
    <lineage>
        <taxon>Bacteria</taxon>
        <taxon>Bacillati</taxon>
        <taxon>Bacillota</taxon>
        <taxon>Clostridia</taxon>
        <taxon>Thermosediminibacterales</taxon>
        <taxon>Tepidanaerobacteraceae</taxon>
        <taxon>Tepidanaerobacter</taxon>
    </lineage>
</organism>
<dbReference type="SUPFAM" id="SSF55653">
    <property type="entry name" value="Ribosomal protein L9 C-domain"/>
    <property type="match status" value="1"/>
</dbReference>
<dbReference type="PANTHER" id="PTHR21368">
    <property type="entry name" value="50S RIBOSOMAL PROTEIN L9"/>
    <property type="match status" value="1"/>
</dbReference>
<keyword evidence="6 8" id="KW-0687">Ribonucleoprotein</keyword>
<dbReference type="InterPro" id="IPR020069">
    <property type="entry name" value="Ribosomal_bL9_C"/>
</dbReference>
<dbReference type="GO" id="GO:0019843">
    <property type="term" value="F:rRNA binding"/>
    <property type="evidence" value="ECO:0007669"/>
    <property type="project" value="UniProtKB-UniRule"/>
</dbReference>
<dbReference type="InterPro" id="IPR020594">
    <property type="entry name" value="Ribosomal_bL9_bac/chp"/>
</dbReference>
<dbReference type="PROSITE" id="PS00651">
    <property type="entry name" value="RIBOSOMAL_L9"/>
    <property type="match status" value="1"/>
</dbReference>
<name>A0A0U9HE11_9FIRM</name>
<evidence type="ECO:0000256" key="2">
    <source>
        <dbReference type="ARBA" id="ARBA00010605"/>
    </source>
</evidence>
<dbReference type="Gene3D" id="3.10.430.100">
    <property type="entry name" value="Ribosomal protein L9, C-terminal domain"/>
    <property type="match status" value="1"/>
</dbReference>
<evidence type="ECO:0000313" key="12">
    <source>
        <dbReference type="Proteomes" id="UP000062160"/>
    </source>
</evidence>
<feature type="domain" description="Ribosomal protein L9" evidence="10">
    <location>
        <begin position="13"/>
        <end position="40"/>
    </location>
</feature>
<evidence type="ECO:0000256" key="8">
    <source>
        <dbReference type="HAMAP-Rule" id="MF_00503"/>
    </source>
</evidence>
<protein>
    <recommendedName>
        <fullName evidence="7 8">Large ribosomal subunit protein bL9</fullName>
    </recommendedName>
</protein>
<evidence type="ECO:0000256" key="9">
    <source>
        <dbReference type="SAM" id="Coils"/>
    </source>
</evidence>
<evidence type="ECO:0000256" key="7">
    <source>
        <dbReference type="ARBA" id="ARBA00035292"/>
    </source>
</evidence>
<dbReference type="InterPro" id="IPR000244">
    <property type="entry name" value="Ribosomal_bL9"/>
</dbReference>
<dbReference type="InterPro" id="IPR036935">
    <property type="entry name" value="Ribosomal_bL9_N_sf"/>
</dbReference>
<dbReference type="Pfam" id="PF01281">
    <property type="entry name" value="Ribosomal_L9_N"/>
    <property type="match status" value="1"/>
</dbReference>